<organism evidence="1 2">
    <name type="scientific">Panicum miliaceum</name>
    <name type="common">Proso millet</name>
    <name type="synonym">Broomcorn millet</name>
    <dbReference type="NCBI Taxonomy" id="4540"/>
    <lineage>
        <taxon>Eukaryota</taxon>
        <taxon>Viridiplantae</taxon>
        <taxon>Streptophyta</taxon>
        <taxon>Embryophyta</taxon>
        <taxon>Tracheophyta</taxon>
        <taxon>Spermatophyta</taxon>
        <taxon>Magnoliopsida</taxon>
        <taxon>Liliopsida</taxon>
        <taxon>Poales</taxon>
        <taxon>Poaceae</taxon>
        <taxon>PACMAD clade</taxon>
        <taxon>Panicoideae</taxon>
        <taxon>Panicodae</taxon>
        <taxon>Paniceae</taxon>
        <taxon>Panicinae</taxon>
        <taxon>Panicum</taxon>
        <taxon>Panicum sect. Panicum</taxon>
    </lineage>
</organism>
<gene>
    <name evidence="1" type="ORF">C2845_PM01G03500</name>
</gene>
<comment type="caution">
    <text evidence="1">The sequence shown here is derived from an EMBL/GenBank/DDBJ whole genome shotgun (WGS) entry which is preliminary data.</text>
</comment>
<evidence type="ECO:0000313" key="2">
    <source>
        <dbReference type="Proteomes" id="UP000275267"/>
    </source>
</evidence>
<name>A0A3L6THR1_PANMI</name>
<dbReference type="AlphaFoldDB" id="A0A3L6THR1"/>
<evidence type="ECO:0000313" key="1">
    <source>
        <dbReference type="EMBL" id="RLN39005.1"/>
    </source>
</evidence>
<reference evidence="2" key="1">
    <citation type="journal article" date="2019" name="Nat. Commun.">
        <title>The genome of broomcorn millet.</title>
        <authorList>
            <person name="Zou C."/>
            <person name="Miki D."/>
            <person name="Li D."/>
            <person name="Tang Q."/>
            <person name="Xiao L."/>
            <person name="Rajput S."/>
            <person name="Deng P."/>
            <person name="Jia W."/>
            <person name="Huang R."/>
            <person name="Zhang M."/>
            <person name="Sun Y."/>
            <person name="Hu J."/>
            <person name="Fu X."/>
            <person name="Schnable P.S."/>
            <person name="Li F."/>
            <person name="Zhang H."/>
            <person name="Feng B."/>
            <person name="Zhu X."/>
            <person name="Liu R."/>
            <person name="Schnable J.C."/>
            <person name="Zhu J.-K."/>
            <person name="Zhang H."/>
        </authorList>
    </citation>
    <scope>NUCLEOTIDE SEQUENCE [LARGE SCALE GENOMIC DNA]</scope>
</reference>
<accession>A0A3L6THR1</accession>
<dbReference type="Proteomes" id="UP000275267">
    <property type="component" value="Unassembled WGS sequence"/>
</dbReference>
<proteinExistence type="predicted"/>
<protein>
    <submittedName>
        <fullName evidence="1">Uncharacterized protein</fullName>
    </submittedName>
</protein>
<dbReference type="EMBL" id="PQIB02000001">
    <property type="protein sequence ID" value="RLN39005.1"/>
    <property type="molecule type" value="Genomic_DNA"/>
</dbReference>
<sequence length="59" mass="6082">MGCATPPTPPAKIHAKPKAKTTLAALASTPRLVATALPTARSIPSLLDRPPIPVIAIYN</sequence>
<keyword evidence="2" id="KW-1185">Reference proteome</keyword>